<comment type="pathway">
    <text evidence="1">Protein modification; protein ubiquitination.</text>
</comment>
<dbReference type="InterPro" id="IPR013083">
    <property type="entry name" value="Znf_RING/FYVE/PHD"/>
</dbReference>
<evidence type="ECO:0000256" key="6">
    <source>
        <dbReference type="PROSITE-ProRule" id="PRU00023"/>
    </source>
</evidence>
<evidence type="ECO:0000256" key="4">
    <source>
        <dbReference type="ARBA" id="ARBA00022786"/>
    </source>
</evidence>
<dbReference type="SMART" id="SM00184">
    <property type="entry name" value="RING"/>
    <property type="match status" value="1"/>
</dbReference>
<dbReference type="RefSeq" id="XP_007317553.1">
    <property type="nucleotide sequence ID" value="XM_007317491.1"/>
</dbReference>
<evidence type="ECO:0000313" key="9">
    <source>
        <dbReference type="EMBL" id="EGO25431.1"/>
    </source>
</evidence>
<sequence>MPLPPPAPPAYSPENCAICLESLHIPSNDDEGPSQIIDDVELHCGPPGSGASGHHFHWSCIMEWAKTGGDKSRCPLCRQNTLDRNGRFIVDVRNEGGFTGGMDLGEEIDEELYLDAHPEERYKIAFLGFMAQSDFDEAGLVLREHGVDVNSAYVPGGQTAMHMAALNDDVEGIQFLLQNGANPHTKDDTGMIPLDLARDVDAGRAVSMLQNL</sequence>
<keyword evidence="6" id="KW-0040">ANK repeat</keyword>
<dbReference type="SUPFAM" id="SSF57850">
    <property type="entry name" value="RING/U-box"/>
    <property type="match status" value="1"/>
</dbReference>
<dbReference type="UniPathway" id="UPA00143"/>
<dbReference type="SUPFAM" id="SSF48403">
    <property type="entry name" value="Ankyrin repeat"/>
    <property type="match status" value="1"/>
</dbReference>
<evidence type="ECO:0000256" key="2">
    <source>
        <dbReference type="ARBA" id="ARBA00022723"/>
    </source>
</evidence>
<dbReference type="OrthoDB" id="46529at2759"/>
<evidence type="ECO:0000259" key="8">
    <source>
        <dbReference type="PROSITE" id="PS50089"/>
    </source>
</evidence>
<dbReference type="Proteomes" id="UP000008064">
    <property type="component" value="Unassembled WGS sequence"/>
</dbReference>
<dbReference type="HOGENOM" id="CLU_1373102_0_0_1"/>
<dbReference type="GO" id="GO:0051603">
    <property type="term" value="P:proteolysis involved in protein catabolic process"/>
    <property type="evidence" value="ECO:0007669"/>
    <property type="project" value="UniProtKB-ARBA"/>
</dbReference>
<dbReference type="PROSITE" id="PS50088">
    <property type="entry name" value="ANK_REPEAT"/>
    <property type="match status" value="1"/>
</dbReference>
<keyword evidence="4" id="KW-0833">Ubl conjugation pathway</keyword>
<dbReference type="KEGG" id="sla:SERLADRAFT_465571"/>
<feature type="repeat" description="ANK" evidence="6">
    <location>
        <begin position="156"/>
        <end position="188"/>
    </location>
</feature>
<dbReference type="Gene3D" id="1.25.40.20">
    <property type="entry name" value="Ankyrin repeat-containing domain"/>
    <property type="match status" value="1"/>
</dbReference>
<dbReference type="Gene3D" id="3.30.40.10">
    <property type="entry name" value="Zinc/RING finger domain, C3HC4 (zinc finger)"/>
    <property type="match status" value="1"/>
</dbReference>
<dbReference type="SMART" id="SM00248">
    <property type="entry name" value="ANK"/>
    <property type="match status" value="1"/>
</dbReference>
<proteinExistence type="predicted"/>
<dbReference type="AlphaFoldDB" id="F8NSV8"/>
<name>F8NSV8_SERL9</name>
<accession>F8NSV8</accession>
<dbReference type="GO" id="GO:0008270">
    <property type="term" value="F:zinc ion binding"/>
    <property type="evidence" value="ECO:0007669"/>
    <property type="project" value="UniProtKB-KW"/>
</dbReference>
<dbReference type="InterPro" id="IPR024766">
    <property type="entry name" value="Znf_RING_H2"/>
</dbReference>
<reference evidence="9" key="1">
    <citation type="submission" date="2011-04" db="EMBL/GenBank/DDBJ databases">
        <title>Evolution of plant cell wall degrading machinery underlies the functional diversity of forest fungi.</title>
        <authorList>
            <consortium name="US DOE Joint Genome Institute (JGI-PGF)"/>
            <person name="Eastwood D.C."/>
            <person name="Floudas D."/>
            <person name="Binder M."/>
            <person name="Majcherczyk A."/>
            <person name="Schneider P."/>
            <person name="Aerts A."/>
            <person name="Asiegbu F.O."/>
            <person name="Baker S.E."/>
            <person name="Barry K."/>
            <person name="Bendiksby M."/>
            <person name="Blumentritt M."/>
            <person name="Coutinho P.M."/>
            <person name="Cullen D."/>
            <person name="Cullen D."/>
            <person name="Gathman A."/>
            <person name="Goodell B."/>
            <person name="Henrissat B."/>
            <person name="Ihrmark K."/>
            <person name="Kauserud H."/>
            <person name="Kohler A."/>
            <person name="LaButti K."/>
            <person name="Lapidus A."/>
            <person name="Lavin J.L."/>
            <person name="Lee Y.-H."/>
            <person name="Lindquist E."/>
            <person name="Lilly W."/>
            <person name="Lucas S."/>
            <person name="Morin E."/>
            <person name="Murat C."/>
            <person name="Oguiza J.A."/>
            <person name="Park J."/>
            <person name="Pisabarro A.G."/>
            <person name="Riley R."/>
            <person name="Rosling A."/>
            <person name="Salamov A."/>
            <person name="Schmidt O."/>
            <person name="Schmutz J."/>
            <person name="Skrede I."/>
            <person name="Stenlid J."/>
            <person name="Wiebenga A."/>
            <person name="Xie X."/>
            <person name="Kues U."/>
            <person name="Hibbett D.S."/>
            <person name="Hoffmeister D."/>
            <person name="Hogberg N."/>
            <person name="Martin F."/>
            <person name="Grigoriev I.V."/>
            <person name="Watkinson S.C."/>
        </authorList>
    </citation>
    <scope>NUCLEOTIDE SEQUENCE</scope>
    <source>
        <strain evidence="9">S7.9</strain>
    </source>
</reference>
<keyword evidence="2" id="KW-0479">Metal-binding</keyword>
<protein>
    <recommendedName>
        <fullName evidence="8">RING-type domain-containing protein</fullName>
    </recommendedName>
</protein>
<organism>
    <name type="scientific">Serpula lacrymans var. lacrymans (strain S7.9)</name>
    <name type="common">Dry rot fungus</name>
    <dbReference type="NCBI Taxonomy" id="578457"/>
    <lineage>
        <taxon>Eukaryota</taxon>
        <taxon>Fungi</taxon>
        <taxon>Dikarya</taxon>
        <taxon>Basidiomycota</taxon>
        <taxon>Agaricomycotina</taxon>
        <taxon>Agaricomycetes</taxon>
        <taxon>Agaricomycetidae</taxon>
        <taxon>Boletales</taxon>
        <taxon>Coniophorineae</taxon>
        <taxon>Serpulaceae</taxon>
        <taxon>Serpula</taxon>
    </lineage>
</organism>
<dbReference type="EMBL" id="GL945433">
    <property type="protein sequence ID" value="EGO25431.1"/>
    <property type="molecule type" value="Genomic_DNA"/>
</dbReference>
<dbReference type="InterPro" id="IPR001841">
    <property type="entry name" value="Znf_RING"/>
</dbReference>
<evidence type="ECO:0000256" key="1">
    <source>
        <dbReference type="ARBA" id="ARBA00004906"/>
    </source>
</evidence>
<feature type="domain" description="RING-type" evidence="8">
    <location>
        <begin position="16"/>
        <end position="78"/>
    </location>
</feature>
<dbReference type="InterPro" id="IPR002110">
    <property type="entry name" value="Ankyrin_rpt"/>
</dbReference>
<dbReference type="PROSITE" id="PS50089">
    <property type="entry name" value="ZF_RING_2"/>
    <property type="match status" value="1"/>
</dbReference>
<evidence type="ECO:0000256" key="5">
    <source>
        <dbReference type="ARBA" id="ARBA00022833"/>
    </source>
</evidence>
<gene>
    <name evidence="9" type="ORF">SERLADRAFT_465571</name>
</gene>
<dbReference type="GeneID" id="18818921"/>
<dbReference type="Pfam" id="PF12678">
    <property type="entry name" value="zf-rbx1"/>
    <property type="match status" value="1"/>
</dbReference>
<keyword evidence="3 7" id="KW-0863">Zinc-finger</keyword>
<keyword evidence="5" id="KW-0862">Zinc</keyword>
<dbReference type="Pfam" id="PF13857">
    <property type="entry name" value="Ank_5"/>
    <property type="match status" value="1"/>
</dbReference>
<evidence type="ECO:0000256" key="7">
    <source>
        <dbReference type="PROSITE-ProRule" id="PRU00175"/>
    </source>
</evidence>
<dbReference type="GO" id="GO:0016567">
    <property type="term" value="P:protein ubiquitination"/>
    <property type="evidence" value="ECO:0007669"/>
    <property type="project" value="UniProtKB-UniPathway"/>
</dbReference>
<dbReference type="PROSITE" id="PS50297">
    <property type="entry name" value="ANK_REP_REGION"/>
    <property type="match status" value="1"/>
</dbReference>
<dbReference type="InterPro" id="IPR036770">
    <property type="entry name" value="Ankyrin_rpt-contain_sf"/>
</dbReference>
<evidence type="ECO:0000256" key="3">
    <source>
        <dbReference type="ARBA" id="ARBA00022771"/>
    </source>
</evidence>